<dbReference type="EnsemblMetazoa" id="CapteT205392">
    <property type="protein sequence ID" value="CapteP205392"/>
    <property type="gene ID" value="CapteG205392"/>
</dbReference>
<dbReference type="EMBL" id="AMQN01002478">
    <property type="status" value="NOT_ANNOTATED_CDS"/>
    <property type="molecule type" value="Genomic_DNA"/>
</dbReference>
<keyword evidence="4" id="KW-1185">Reference proteome</keyword>
<evidence type="ECO:0000313" key="4">
    <source>
        <dbReference type="Proteomes" id="UP000014760"/>
    </source>
</evidence>
<sequence length="194" mass="21642">MVDAPPKACHCTCKLGSDDQGCLTKSDDKVSDRLLQNCTGKCGMSSKWMFLPDGHRGLGVHNVPHEGRWLVSHARSAHLSSRSMFPAIMTYSHFVDNPSWPGTTFKDPPLMCPVPQPRWLLHVFTRDVLQCLEEYKETTQNLKAGGKDCREKINITNTMTDSATDGQDVKPFAESAQLPPPPLGHDRQHLPEYS</sequence>
<dbReference type="Proteomes" id="UP000014760">
    <property type="component" value="Unassembled WGS sequence"/>
</dbReference>
<organism evidence="2">
    <name type="scientific">Capitella teleta</name>
    <name type="common">Polychaete worm</name>
    <dbReference type="NCBI Taxonomy" id="283909"/>
    <lineage>
        <taxon>Eukaryota</taxon>
        <taxon>Metazoa</taxon>
        <taxon>Spiralia</taxon>
        <taxon>Lophotrochozoa</taxon>
        <taxon>Annelida</taxon>
        <taxon>Polychaeta</taxon>
        <taxon>Sedentaria</taxon>
        <taxon>Scolecida</taxon>
        <taxon>Capitellidae</taxon>
        <taxon>Capitella</taxon>
    </lineage>
</organism>
<gene>
    <name evidence="2" type="ORF">CAPTEDRAFT_205392</name>
</gene>
<evidence type="ECO:0000256" key="1">
    <source>
        <dbReference type="SAM" id="MobiDB-lite"/>
    </source>
</evidence>
<reference evidence="4" key="1">
    <citation type="submission" date="2012-12" db="EMBL/GenBank/DDBJ databases">
        <authorList>
            <person name="Hellsten U."/>
            <person name="Grimwood J."/>
            <person name="Chapman J.A."/>
            <person name="Shapiro H."/>
            <person name="Aerts A."/>
            <person name="Otillar R.P."/>
            <person name="Terry A.Y."/>
            <person name="Boore J.L."/>
            <person name="Simakov O."/>
            <person name="Marletaz F."/>
            <person name="Cho S.-J."/>
            <person name="Edsinger-Gonzales E."/>
            <person name="Havlak P."/>
            <person name="Kuo D.-H."/>
            <person name="Larsson T."/>
            <person name="Lv J."/>
            <person name="Arendt D."/>
            <person name="Savage R."/>
            <person name="Osoegawa K."/>
            <person name="de Jong P."/>
            <person name="Lindberg D.R."/>
            <person name="Seaver E.C."/>
            <person name="Weisblat D.A."/>
            <person name="Putnam N.H."/>
            <person name="Grigoriev I.V."/>
            <person name="Rokhsar D.S."/>
        </authorList>
    </citation>
    <scope>NUCLEOTIDE SEQUENCE</scope>
    <source>
        <strain evidence="4">I ESC-2004</strain>
    </source>
</reference>
<name>R7TM40_CAPTE</name>
<dbReference type="AlphaFoldDB" id="R7TM40"/>
<evidence type="ECO:0000313" key="3">
    <source>
        <dbReference type="EnsemblMetazoa" id="CapteP205392"/>
    </source>
</evidence>
<protein>
    <submittedName>
        <fullName evidence="2 3">Uncharacterized protein</fullName>
    </submittedName>
</protein>
<reference evidence="3" key="3">
    <citation type="submission" date="2015-06" db="UniProtKB">
        <authorList>
            <consortium name="EnsemblMetazoa"/>
        </authorList>
    </citation>
    <scope>IDENTIFICATION</scope>
</reference>
<feature type="compositionally biased region" description="Basic and acidic residues" evidence="1">
    <location>
        <begin position="184"/>
        <end position="194"/>
    </location>
</feature>
<proteinExistence type="predicted"/>
<feature type="region of interest" description="Disordered" evidence="1">
    <location>
        <begin position="159"/>
        <end position="194"/>
    </location>
</feature>
<dbReference type="EMBL" id="AMQN01002477">
    <property type="status" value="NOT_ANNOTATED_CDS"/>
    <property type="molecule type" value="Genomic_DNA"/>
</dbReference>
<dbReference type="HOGENOM" id="CLU_1403671_0_0_1"/>
<reference evidence="2 4" key="2">
    <citation type="journal article" date="2013" name="Nature">
        <title>Insights into bilaterian evolution from three spiralian genomes.</title>
        <authorList>
            <person name="Simakov O."/>
            <person name="Marletaz F."/>
            <person name="Cho S.J."/>
            <person name="Edsinger-Gonzales E."/>
            <person name="Havlak P."/>
            <person name="Hellsten U."/>
            <person name="Kuo D.H."/>
            <person name="Larsson T."/>
            <person name="Lv J."/>
            <person name="Arendt D."/>
            <person name="Savage R."/>
            <person name="Osoegawa K."/>
            <person name="de Jong P."/>
            <person name="Grimwood J."/>
            <person name="Chapman J.A."/>
            <person name="Shapiro H."/>
            <person name="Aerts A."/>
            <person name="Otillar R.P."/>
            <person name="Terry A.Y."/>
            <person name="Boore J.L."/>
            <person name="Grigoriev I.V."/>
            <person name="Lindberg D.R."/>
            <person name="Seaver E.C."/>
            <person name="Weisblat D.A."/>
            <person name="Putnam N.H."/>
            <person name="Rokhsar D.S."/>
        </authorList>
    </citation>
    <scope>NUCLEOTIDE SEQUENCE</scope>
    <source>
        <strain evidence="2 4">I ESC-2004</strain>
    </source>
</reference>
<accession>R7TM40</accession>
<dbReference type="EMBL" id="KB309292">
    <property type="protein sequence ID" value="ELT94888.1"/>
    <property type="molecule type" value="Genomic_DNA"/>
</dbReference>
<evidence type="ECO:0000313" key="2">
    <source>
        <dbReference type="EMBL" id="ELT94888.1"/>
    </source>
</evidence>